<evidence type="ECO:0000313" key="1">
    <source>
        <dbReference type="EMBL" id="GAG45393.1"/>
    </source>
</evidence>
<dbReference type="AlphaFoldDB" id="X0Y9F7"/>
<proteinExistence type="predicted"/>
<name>X0Y9F7_9ZZZZ</name>
<comment type="caution">
    <text evidence="1">The sequence shown here is derived from an EMBL/GenBank/DDBJ whole genome shotgun (WGS) entry which is preliminary data.</text>
</comment>
<reference evidence="1" key="1">
    <citation type="journal article" date="2014" name="Front. Microbiol.">
        <title>High frequency of phylogenetically diverse reductive dehalogenase-homologous genes in deep subseafloor sedimentary metagenomes.</title>
        <authorList>
            <person name="Kawai M."/>
            <person name="Futagami T."/>
            <person name="Toyoda A."/>
            <person name="Takaki Y."/>
            <person name="Nishi S."/>
            <person name="Hori S."/>
            <person name="Arai W."/>
            <person name="Tsubouchi T."/>
            <person name="Morono Y."/>
            <person name="Uchiyama I."/>
            <person name="Ito T."/>
            <person name="Fujiyama A."/>
            <person name="Inagaki F."/>
            <person name="Takami H."/>
        </authorList>
    </citation>
    <scope>NUCLEOTIDE SEQUENCE</scope>
    <source>
        <strain evidence="1">Expedition CK06-06</strain>
    </source>
</reference>
<dbReference type="EMBL" id="BARS01054079">
    <property type="protein sequence ID" value="GAG45393.1"/>
    <property type="molecule type" value="Genomic_DNA"/>
</dbReference>
<sequence>MCQAMDLEDAEATARVFEGIQAVVRDGHLEEASSRWGGILRDYEEQRQQEFSTLEEAEGGLLRDLGVSGSAIRLNLRQNERWRRERSALLERFRPQVEEIQRELSNHLRRVNARA</sequence>
<gene>
    <name evidence="1" type="ORF">S01H1_80134</name>
</gene>
<accession>X0Y9F7</accession>
<protein>
    <submittedName>
        <fullName evidence="1">Uncharacterized protein</fullName>
    </submittedName>
</protein>
<organism evidence="1">
    <name type="scientific">marine sediment metagenome</name>
    <dbReference type="NCBI Taxonomy" id="412755"/>
    <lineage>
        <taxon>unclassified sequences</taxon>
        <taxon>metagenomes</taxon>
        <taxon>ecological metagenomes</taxon>
    </lineage>
</organism>